<gene>
    <name evidence="1" type="ORF">BGZ70_003481</name>
</gene>
<dbReference type="AlphaFoldDB" id="A0A9P6JB08"/>
<dbReference type="OrthoDB" id="2415345at2759"/>
<evidence type="ECO:0000313" key="1">
    <source>
        <dbReference type="EMBL" id="KAF9966031.1"/>
    </source>
</evidence>
<sequence length="158" mass="17650">MPITDANDPASHCLGLIQPMHAPFSYGQGPFPVNHTGIGSASNGGLASGPPKEELPYKRALDFLFSDAKQNLAATRLCQEIELRMEPPVEAGVVQYLFRLQAIGRISDWPLLFGAGNSFVLYLLEKMTMDDFPADSENERMIWELRRKEAAEWAKQRQ</sequence>
<protein>
    <submittedName>
        <fullName evidence="1">Uncharacterized protein</fullName>
    </submittedName>
</protein>
<comment type="caution">
    <text evidence="1">The sequence shown here is derived from an EMBL/GenBank/DDBJ whole genome shotgun (WGS) entry which is preliminary data.</text>
</comment>
<dbReference type="Proteomes" id="UP000738359">
    <property type="component" value="Unassembled WGS sequence"/>
</dbReference>
<keyword evidence="2" id="KW-1185">Reference proteome</keyword>
<name>A0A9P6JB08_MORAP</name>
<organism evidence="1 2">
    <name type="scientific">Mortierella alpina</name>
    <name type="common">Oleaginous fungus</name>
    <name type="synonym">Mortierella renispora</name>
    <dbReference type="NCBI Taxonomy" id="64518"/>
    <lineage>
        <taxon>Eukaryota</taxon>
        <taxon>Fungi</taxon>
        <taxon>Fungi incertae sedis</taxon>
        <taxon>Mucoromycota</taxon>
        <taxon>Mortierellomycotina</taxon>
        <taxon>Mortierellomycetes</taxon>
        <taxon>Mortierellales</taxon>
        <taxon>Mortierellaceae</taxon>
        <taxon>Mortierella</taxon>
    </lineage>
</organism>
<accession>A0A9P6JB08</accession>
<reference evidence="1" key="1">
    <citation type="journal article" date="2020" name="Fungal Divers.">
        <title>Resolving the Mortierellaceae phylogeny through synthesis of multi-gene phylogenetics and phylogenomics.</title>
        <authorList>
            <person name="Vandepol N."/>
            <person name="Liber J."/>
            <person name="Desiro A."/>
            <person name="Na H."/>
            <person name="Kennedy M."/>
            <person name="Barry K."/>
            <person name="Grigoriev I.V."/>
            <person name="Miller A.N."/>
            <person name="O'Donnell K."/>
            <person name="Stajich J.E."/>
            <person name="Bonito G."/>
        </authorList>
    </citation>
    <scope>NUCLEOTIDE SEQUENCE</scope>
    <source>
        <strain evidence="1">CK1249</strain>
    </source>
</reference>
<evidence type="ECO:0000313" key="2">
    <source>
        <dbReference type="Proteomes" id="UP000738359"/>
    </source>
</evidence>
<dbReference type="EMBL" id="JAAAHY010000196">
    <property type="protein sequence ID" value="KAF9966031.1"/>
    <property type="molecule type" value="Genomic_DNA"/>
</dbReference>
<proteinExistence type="predicted"/>